<proteinExistence type="predicted"/>
<evidence type="ECO:0000256" key="1">
    <source>
        <dbReference type="SAM" id="SignalP"/>
    </source>
</evidence>
<organism evidence="2 3">
    <name type="scientific">Paracoccus solventivorans</name>
    <dbReference type="NCBI Taxonomy" id="53463"/>
    <lineage>
        <taxon>Bacteria</taxon>
        <taxon>Pseudomonadati</taxon>
        <taxon>Pseudomonadota</taxon>
        <taxon>Alphaproteobacteria</taxon>
        <taxon>Rhodobacterales</taxon>
        <taxon>Paracoccaceae</taxon>
        <taxon>Paracoccus</taxon>
    </lineage>
</organism>
<evidence type="ECO:0000313" key="3">
    <source>
        <dbReference type="Proteomes" id="UP000580830"/>
    </source>
</evidence>
<feature type="chain" id="PRO_5032677853" description="Osmotically inducible lipoprotein OsmB" evidence="1">
    <location>
        <begin position="24"/>
        <end position="57"/>
    </location>
</feature>
<dbReference type="PROSITE" id="PS51257">
    <property type="entry name" value="PROKAR_LIPOPROTEIN"/>
    <property type="match status" value="1"/>
</dbReference>
<reference evidence="2 3" key="1">
    <citation type="journal article" date="2020" name="Biotechnol. Biofuels">
        <title>New insights from the biogas microbiome by comprehensive genome-resolved metagenomics of nearly 1600 species originating from multiple anaerobic digesters.</title>
        <authorList>
            <person name="Campanaro S."/>
            <person name="Treu L."/>
            <person name="Rodriguez-R L.M."/>
            <person name="Kovalovszki A."/>
            <person name="Ziels R.M."/>
            <person name="Maus I."/>
            <person name="Zhu X."/>
            <person name="Kougias P.G."/>
            <person name="Basile A."/>
            <person name="Luo G."/>
            <person name="Schluter A."/>
            <person name="Konstantinidis K.T."/>
            <person name="Angelidaki I."/>
        </authorList>
    </citation>
    <scope>NUCLEOTIDE SEQUENCE [LARGE SCALE GENOMIC DNA]</scope>
    <source>
        <strain evidence="2">AS04akNAM_125</strain>
    </source>
</reference>
<evidence type="ECO:0008006" key="4">
    <source>
        <dbReference type="Google" id="ProtNLM"/>
    </source>
</evidence>
<evidence type="ECO:0000313" key="2">
    <source>
        <dbReference type="EMBL" id="HHW34905.1"/>
    </source>
</evidence>
<protein>
    <recommendedName>
        <fullName evidence="4">Osmotically inducible lipoprotein OsmB</fullName>
    </recommendedName>
</protein>
<sequence length="57" mass="5195">MKITNMIVVFAALALAACGPNVATRATTGAATGAVVAGPVGAVAGAAIGGSGAVKVQ</sequence>
<dbReference type="RefSeq" id="WP_303730903.1">
    <property type="nucleotide sequence ID" value="NZ_DULP01000194.1"/>
</dbReference>
<comment type="caution">
    <text evidence="2">The sequence shown here is derived from an EMBL/GenBank/DDBJ whole genome shotgun (WGS) entry which is preliminary data.</text>
</comment>
<accession>A0A832QYD4</accession>
<dbReference type="Proteomes" id="UP000580830">
    <property type="component" value="Unassembled WGS sequence"/>
</dbReference>
<gene>
    <name evidence="2" type="ORF">GXX24_12305</name>
</gene>
<name>A0A832QYD4_9RHOB</name>
<dbReference type="EMBL" id="DULP01000194">
    <property type="protein sequence ID" value="HHW34905.1"/>
    <property type="molecule type" value="Genomic_DNA"/>
</dbReference>
<dbReference type="AlphaFoldDB" id="A0A832QYD4"/>
<feature type="signal peptide" evidence="1">
    <location>
        <begin position="1"/>
        <end position="23"/>
    </location>
</feature>
<keyword evidence="1" id="KW-0732">Signal</keyword>